<evidence type="ECO:0000256" key="3">
    <source>
        <dbReference type="ARBA" id="ARBA00023125"/>
    </source>
</evidence>
<dbReference type="PANTHER" id="PTHR30346">
    <property type="entry name" value="TRANSCRIPTIONAL DUAL REGULATOR HCAR-RELATED"/>
    <property type="match status" value="1"/>
</dbReference>
<dbReference type="PANTHER" id="PTHR30346:SF29">
    <property type="entry name" value="LYSR SUBSTRATE-BINDING"/>
    <property type="match status" value="1"/>
</dbReference>
<dbReference type="SUPFAM" id="SSF46785">
    <property type="entry name" value="Winged helix' DNA-binding domain"/>
    <property type="match status" value="1"/>
</dbReference>
<keyword evidence="2" id="KW-0805">Transcription regulation</keyword>
<dbReference type="EMBL" id="CAJVAX010000006">
    <property type="protein sequence ID" value="CAG7621634.1"/>
    <property type="molecule type" value="Genomic_DNA"/>
</dbReference>
<evidence type="ECO:0000259" key="5">
    <source>
        <dbReference type="PROSITE" id="PS50931"/>
    </source>
</evidence>
<protein>
    <submittedName>
        <fullName evidence="6">LysR family transcriptional regulator</fullName>
    </submittedName>
</protein>
<sequence>MRELDVNRLRVLVEVAHAASIAEAARRLAFTPSALSQQIAKLEAELGARLLERRPTGVTLTPVGQVLVGHGERVLGELRQARAAVEAALGNQPQRLALGTFATAGQVLVPAALAALQRRHPRAELSLLDLEPPDGYGLVAAGDLDALITHRYPGVPPTPHPGLDRQALLSDPLVLALPGGHALADAPPGGIRLDRLGGETWISGAPGIPNRICLETLAGQAGIAPHVAYESADYHVILALVGAGLGIALVPRSVLAGAAHPGLAVHHLRDLAPARAVSILHRRRPPALVRELTAYLLSAGKDAAGHARLRP</sequence>
<keyword evidence="7" id="KW-1185">Reference proteome</keyword>
<dbReference type="FunFam" id="1.10.10.10:FF:000001">
    <property type="entry name" value="LysR family transcriptional regulator"/>
    <property type="match status" value="1"/>
</dbReference>
<accession>A0A9W4GYW5</accession>
<keyword evidence="3" id="KW-0238">DNA-binding</keyword>
<evidence type="ECO:0000256" key="1">
    <source>
        <dbReference type="ARBA" id="ARBA00009437"/>
    </source>
</evidence>
<dbReference type="InterPro" id="IPR036390">
    <property type="entry name" value="WH_DNA-bd_sf"/>
</dbReference>
<feature type="domain" description="HTH lysR-type" evidence="5">
    <location>
        <begin position="4"/>
        <end position="61"/>
    </location>
</feature>
<dbReference type="PROSITE" id="PS50931">
    <property type="entry name" value="HTH_LYSR"/>
    <property type="match status" value="1"/>
</dbReference>
<dbReference type="Gene3D" id="1.10.10.10">
    <property type="entry name" value="Winged helix-like DNA-binding domain superfamily/Winged helix DNA-binding domain"/>
    <property type="match status" value="1"/>
</dbReference>
<organism evidence="6 7">
    <name type="scientific">Actinacidiphila bryophytorum</name>
    <dbReference type="NCBI Taxonomy" id="1436133"/>
    <lineage>
        <taxon>Bacteria</taxon>
        <taxon>Bacillati</taxon>
        <taxon>Actinomycetota</taxon>
        <taxon>Actinomycetes</taxon>
        <taxon>Kitasatosporales</taxon>
        <taxon>Streptomycetaceae</taxon>
        <taxon>Actinacidiphila</taxon>
    </lineage>
</organism>
<keyword evidence="4" id="KW-0804">Transcription</keyword>
<evidence type="ECO:0000313" key="6">
    <source>
        <dbReference type="EMBL" id="CAG7621634.1"/>
    </source>
</evidence>
<evidence type="ECO:0000313" key="7">
    <source>
        <dbReference type="Proteomes" id="UP001153328"/>
    </source>
</evidence>
<evidence type="ECO:0000256" key="4">
    <source>
        <dbReference type="ARBA" id="ARBA00023163"/>
    </source>
</evidence>
<dbReference type="Gene3D" id="3.40.190.10">
    <property type="entry name" value="Periplasmic binding protein-like II"/>
    <property type="match status" value="2"/>
</dbReference>
<dbReference type="CDD" id="cd08423">
    <property type="entry name" value="PBP2_LTTR_like_6"/>
    <property type="match status" value="1"/>
</dbReference>
<dbReference type="AlphaFoldDB" id="A0A9W4GYW5"/>
<name>A0A9W4GYW5_9ACTN</name>
<dbReference type="GO" id="GO:0003677">
    <property type="term" value="F:DNA binding"/>
    <property type="evidence" value="ECO:0007669"/>
    <property type="project" value="UniProtKB-KW"/>
</dbReference>
<dbReference type="InterPro" id="IPR005119">
    <property type="entry name" value="LysR_subst-bd"/>
</dbReference>
<gene>
    <name evidence="6" type="ORF">SBRY_140080</name>
</gene>
<dbReference type="RefSeq" id="WP_205047095.1">
    <property type="nucleotide sequence ID" value="NZ_CAJVAX010000006.1"/>
</dbReference>
<dbReference type="InterPro" id="IPR000847">
    <property type="entry name" value="LysR_HTH_N"/>
</dbReference>
<dbReference type="GO" id="GO:0003700">
    <property type="term" value="F:DNA-binding transcription factor activity"/>
    <property type="evidence" value="ECO:0007669"/>
    <property type="project" value="InterPro"/>
</dbReference>
<evidence type="ECO:0000256" key="2">
    <source>
        <dbReference type="ARBA" id="ARBA00023015"/>
    </source>
</evidence>
<dbReference type="Pfam" id="PF03466">
    <property type="entry name" value="LysR_substrate"/>
    <property type="match status" value="1"/>
</dbReference>
<dbReference type="SUPFAM" id="SSF53850">
    <property type="entry name" value="Periplasmic binding protein-like II"/>
    <property type="match status" value="1"/>
</dbReference>
<comment type="caution">
    <text evidence="6">The sequence shown here is derived from an EMBL/GenBank/DDBJ whole genome shotgun (WGS) entry which is preliminary data.</text>
</comment>
<proteinExistence type="inferred from homology"/>
<reference evidence="6" key="1">
    <citation type="submission" date="2021-06" db="EMBL/GenBank/DDBJ databases">
        <authorList>
            <person name="Arsene-Ploetze F."/>
        </authorList>
    </citation>
    <scope>NUCLEOTIDE SEQUENCE</scope>
    <source>
        <strain evidence="6">SBRY1</strain>
    </source>
</reference>
<comment type="similarity">
    <text evidence="1">Belongs to the LysR transcriptional regulatory family.</text>
</comment>
<dbReference type="Pfam" id="PF00126">
    <property type="entry name" value="HTH_1"/>
    <property type="match status" value="1"/>
</dbReference>
<dbReference type="Proteomes" id="UP001153328">
    <property type="component" value="Unassembled WGS sequence"/>
</dbReference>
<dbReference type="GO" id="GO:0032993">
    <property type="term" value="C:protein-DNA complex"/>
    <property type="evidence" value="ECO:0007669"/>
    <property type="project" value="TreeGrafter"/>
</dbReference>
<dbReference type="InterPro" id="IPR036388">
    <property type="entry name" value="WH-like_DNA-bd_sf"/>
</dbReference>